<feature type="compositionally biased region" description="Polar residues" evidence="1">
    <location>
        <begin position="185"/>
        <end position="232"/>
    </location>
</feature>
<name>A0A8H5F7K4_9AGAR</name>
<evidence type="ECO:0000313" key="3">
    <source>
        <dbReference type="Proteomes" id="UP000541558"/>
    </source>
</evidence>
<accession>A0A8H5F7K4</accession>
<reference evidence="2 3" key="1">
    <citation type="journal article" date="2020" name="ISME J.">
        <title>Uncovering the hidden diversity of litter-decomposition mechanisms in mushroom-forming fungi.</title>
        <authorList>
            <person name="Floudas D."/>
            <person name="Bentzer J."/>
            <person name="Ahren D."/>
            <person name="Johansson T."/>
            <person name="Persson P."/>
            <person name="Tunlid A."/>
        </authorList>
    </citation>
    <scope>NUCLEOTIDE SEQUENCE [LARGE SCALE GENOMIC DNA]</scope>
    <source>
        <strain evidence="2 3">CBS 175.51</strain>
    </source>
</reference>
<comment type="caution">
    <text evidence="2">The sequence shown here is derived from an EMBL/GenBank/DDBJ whole genome shotgun (WGS) entry which is preliminary data.</text>
</comment>
<evidence type="ECO:0000313" key="2">
    <source>
        <dbReference type="EMBL" id="KAF5326487.1"/>
    </source>
</evidence>
<proteinExistence type="predicted"/>
<dbReference type="Proteomes" id="UP000541558">
    <property type="component" value="Unassembled WGS sequence"/>
</dbReference>
<protein>
    <submittedName>
        <fullName evidence="2">Uncharacterized protein</fullName>
    </submittedName>
</protein>
<gene>
    <name evidence="2" type="ORF">D9611_001025</name>
</gene>
<feature type="region of interest" description="Disordered" evidence="1">
    <location>
        <begin position="182"/>
        <end position="232"/>
    </location>
</feature>
<sequence length="496" mass="52579">MVPGSVDLAPLARDRGGDQSLAIRLPPLNDQLLAFTPSASKSSHWPPKIVFPALKSSDWLLRNPSTPRSPTSSAILTCPRTPRPCIFPPSRSLPPSVLHRLCRGYGRSDEADLQGGSTIPIRRICTAESSVAPRGIDGLGLEATIRITHNWQLDGANALPSRPPLQTRRDFVAFRAQIAGHTSPARIQTQTRGFTRANPSRCTPRPLSQATPQHQPISAASGHQPSTSNSETASPIFAMCGIGSSDAGCSGLTYPRRNVCPPTPIPECSRSSTTAISRARRLQVMLVVGDRGPAQRAKMRPAKSFGQPAMAPARASPVNIHHDPPPTLELPGCKAAAFCGVEVLRGGGDDRHGDAGCRVLLQGHSNRVPFDIPRLPALGPRSAALDMQRIRDPPTRTKTSSCGARVRMSSSVGSVDRGVGVVLVAGQRANTEVTTTPSARCPPRRQIERSDGTGTSKMVEILVGGKGLDFMVVGNVVSEGRPSASPGRPCAESHSP</sequence>
<evidence type="ECO:0000256" key="1">
    <source>
        <dbReference type="SAM" id="MobiDB-lite"/>
    </source>
</evidence>
<keyword evidence="3" id="KW-1185">Reference proteome</keyword>
<organism evidence="2 3">
    <name type="scientific">Ephemerocybe angulata</name>
    <dbReference type="NCBI Taxonomy" id="980116"/>
    <lineage>
        <taxon>Eukaryota</taxon>
        <taxon>Fungi</taxon>
        <taxon>Dikarya</taxon>
        <taxon>Basidiomycota</taxon>
        <taxon>Agaricomycotina</taxon>
        <taxon>Agaricomycetes</taxon>
        <taxon>Agaricomycetidae</taxon>
        <taxon>Agaricales</taxon>
        <taxon>Agaricineae</taxon>
        <taxon>Psathyrellaceae</taxon>
        <taxon>Ephemerocybe</taxon>
    </lineage>
</organism>
<feature type="region of interest" description="Disordered" evidence="1">
    <location>
        <begin position="433"/>
        <end position="453"/>
    </location>
</feature>
<dbReference type="EMBL" id="JAACJK010000163">
    <property type="protein sequence ID" value="KAF5326487.1"/>
    <property type="molecule type" value="Genomic_DNA"/>
</dbReference>
<dbReference type="AlphaFoldDB" id="A0A8H5F7K4"/>